<sequence>MPNELADSILDCLELVEVWRYLLQGDTATLRACSLVCRDWSFRSRAILHNRSVTFHLPPPWEEAGYDDLNRQLAQYESKKLSLYVREVTIEYTSGFAKQDWPMICNVLSRFESVHKLVLRAVRVEFDGTLAPKLEEIPDEILSVLSSEYSGLKSLHIEWFYFRNNEDFFKVLRWFRTLRQLTLHSVFGLHDVGGSACTM</sequence>
<dbReference type="AlphaFoldDB" id="A0A2R6NPH9"/>
<evidence type="ECO:0000313" key="1">
    <source>
        <dbReference type="EMBL" id="PSR74395.1"/>
    </source>
</evidence>
<reference evidence="1 2" key="1">
    <citation type="submission" date="2018-02" db="EMBL/GenBank/DDBJ databases">
        <title>Genome sequence of the basidiomycete white-rot fungus Phlebia centrifuga.</title>
        <authorList>
            <person name="Granchi Z."/>
            <person name="Peng M."/>
            <person name="de Vries R.P."/>
            <person name="Hilden K."/>
            <person name="Makela M.R."/>
            <person name="Grigoriev I."/>
            <person name="Riley R."/>
        </authorList>
    </citation>
    <scope>NUCLEOTIDE SEQUENCE [LARGE SCALE GENOMIC DNA]</scope>
    <source>
        <strain evidence="1 2">FBCC195</strain>
    </source>
</reference>
<gene>
    <name evidence="1" type="ORF">PHLCEN_2v9903</name>
</gene>
<dbReference type="EMBL" id="MLYV02000990">
    <property type="protein sequence ID" value="PSR74395.1"/>
    <property type="molecule type" value="Genomic_DNA"/>
</dbReference>
<dbReference type="OrthoDB" id="2741110at2759"/>
<accession>A0A2R6NPH9</accession>
<comment type="caution">
    <text evidence="1">The sequence shown here is derived from an EMBL/GenBank/DDBJ whole genome shotgun (WGS) entry which is preliminary data.</text>
</comment>
<evidence type="ECO:0000313" key="2">
    <source>
        <dbReference type="Proteomes" id="UP000186601"/>
    </source>
</evidence>
<proteinExistence type="predicted"/>
<dbReference type="Proteomes" id="UP000186601">
    <property type="component" value="Unassembled WGS sequence"/>
</dbReference>
<evidence type="ECO:0008006" key="3">
    <source>
        <dbReference type="Google" id="ProtNLM"/>
    </source>
</evidence>
<protein>
    <recommendedName>
        <fullName evidence="3">F-box domain-containing protein</fullName>
    </recommendedName>
</protein>
<name>A0A2R6NPH9_9APHY</name>
<keyword evidence="2" id="KW-1185">Reference proteome</keyword>
<organism evidence="1 2">
    <name type="scientific">Hermanssonia centrifuga</name>
    <dbReference type="NCBI Taxonomy" id="98765"/>
    <lineage>
        <taxon>Eukaryota</taxon>
        <taxon>Fungi</taxon>
        <taxon>Dikarya</taxon>
        <taxon>Basidiomycota</taxon>
        <taxon>Agaricomycotina</taxon>
        <taxon>Agaricomycetes</taxon>
        <taxon>Polyporales</taxon>
        <taxon>Meruliaceae</taxon>
        <taxon>Hermanssonia</taxon>
    </lineage>
</organism>